<name>A0AAP2ZBK6_9EURY</name>
<evidence type="ECO:0000313" key="2">
    <source>
        <dbReference type="EMBL" id="MCU4753755.1"/>
    </source>
</evidence>
<gene>
    <name evidence="2" type="ORF">OB919_17490</name>
</gene>
<proteinExistence type="predicted"/>
<dbReference type="AlphaFoldDB" id="A0AAP2ZBK6"/>
<evidence type="ECO:0000313" key="3">
    <source>
        <dbReference type="Proteomes" id="UP001321047"/>
    </source>
</evidence>
<protein>
    <submittedName>
        <fullName evidence="2">Uncharacterized protein</fullName>
    </submittedName>
</protein>
<comment type="caution">
    <text evidence="2">The sequence shown here is derived from an EMBL/GenBank/DDBJ whole genome shotgun (WGS) entry which is preliminary data.</text>
</comment>
<reference evidence="2 3" key="1">
    <citation type="submission" date="2022-09" db="EMBL/GenBank/DDBJ databases">
        <title>Enrichment on poylsaccharides allowed isolation of novel metabolic and taxonomic groups of Haloarchaea.</title>
        <authorList>
            <person name="Sorokin D.Y."/>
            <person name="Elcheninov A.G."/>
            <person name="Khizhniak T.V."/>
            <person name="Kolganova T.V."/>
            <person name="Kublanov I.V."/>
        </authorList>
    </citation>
    <scope>NUCLEOTIDE SEQUENCE [LARGE SCALE GENOMIC DNA]</scope>
    <source>
        <strain evidence="2 3">AArc-curdl1</strain>
    </source>
</reference>
<dbReference type="Proteomes" id="UP001321047">
    <property type="component" value="Unassembled WGS sequence"/>
</dbReference>
<dbReference type="EMBL" id="JAOPJZ010000021">
    <property type="protein sequence ID" value="MCU4753755.1"/>
    <property type="molecule type" value="Genomic_DNA"/>
</dbReference>
<keyword evidence="3" id="KW-1185">Reference proteome</keyword>
<evidence type="ECO:0000256" key="1">
    <source>
        <dbReference type="SAM" id="MobiDB-lite"/>
    </source>
</evidence>
<organism evidence="2 3">
    <name type="scientific">Natronosalvus hydrolyticus</name>
    <dbReference type="NCBI Taxonomy" id="2979988"/>
    <lineage>
        <taxon>Archaea</taxon>
        <taxon>Methanobacteriati</taxon>
        <taxon>Methanobacteriota</taxon>
        <taxon>Stenosarchaea group</taxon>
        <taxon>Halobacteria</taxon>
        <taxon>Halobacteriales</taxon>
        <taxon>Natrialbaceae</taxon>
        <taxon>Natronosalvus</taxon>
    </lineage>
</organism>
<accession>A0AAP2ZBK6</accession>
<dbReference type="RefSeq" id="WP_342810063.1">
    <property type="nucleotide sequence ID" value="NZ_JAOPJZ010000021.1"/>
</dbReference>
<feature type="region of interest" description="Disordered" evidence="1">
    <location>
        <begin position="91"/>
        <end position="113"/>
    </location>
</feature>
<sequence length="195" mass="21426">MGRVLVGADTGGSPTGSIADYVADELAQAGHDPIVINTTHPPPNLDLRRYDGCVVVRTLPPVVSEPSPFLRANADILNRLHSGLIAIDSTNGSVEDSNRGRGAQMESNARSTRVRPAAERVDAICEALDWEPTYTLIVEDRSGELFSILWNELRYRLSKLRGDTRPRERIAARRQWAAIDDFVASFAATLEKPHP</sequence>